<evidence type="ECO:0000256" key="5">
    <source>
        <dbReference type="SAM" id="MobiDB-lite"/>
    </source>
</evidence>
<keyword evidence="1 4" id="KW-0349">Heme</keyword>
<dbReference type="InterPro" id="IPR055557">
    <property type="entry name" value="DUF7133"/>
</dbReference>
<evidence type="ECO:0000259" key="6">
    <source>
        <dbReference type="PROSITE" id="PS51007"/>
    </source>
</evidence>
<feature type="domain" description="Cytochrome c" evidence="6">
    <location>
        <begin position="1126"/>
        <end position="1259"/>
    </location>
</feature>
<dbReference type="InterPro" id="IPR009056">
    <property type="entry name" value="Cyt_c-like_dom"/>
</dbReference>
<organism evidence="7 8">
    <name type="scientific">Fuerstiella marisgermanici</name>
    <dbReference type="NCBI Taxonomy" id="1891926"/>
    <lineage>
        <taxon>Bacteria</taxon>
        <taxon>Pseudomonadati</taxon>
        <taxon>Planctomycetota</taxon>
        <taxon>Planctomycetia</taxon>
        <taxon>Planctomycetales</taxon>
        <taxon>Planctomycetaceae</taxon>
        <taxon>Fuerstiella</taxon>
    </lineage>
</organism>
<keyword evidence="2 4" id="KW-0479">Metal-binding</keyword>
<dbReference type="InterPro" id="IPR011042">
    <property type="entry name" value="6-blade_b-propeller_TolB-like"/>
</dbReference>
<evidence type="ECO:0000256" key="3">
    <source>
        <dbReference type="ARBA" id="ARBA00023004"/>
    </source>
</evidence>
<keyword evidence="3 4" id="KW-0408">Iron</keyword>
<dbReference type="Pfam" id="PF23500">
    <property type="entry name" value="DUF7133"/>
    <property type="match status" value="1"/>
</dbReference>
<dbReference type="KEGG" id="fmr:Fuma_02081"/>
<dbReference type="GO" id="GO:0020037">
    <property type="term" value="F:heme binding"/>
    <property type="evidence" value="ECO:0007669"/>
    <property type="project" value="InterPro"/>
</dbReference>
<sequence>MVETVVTNTPPAGARLASDRRRHVGVNAPLLNQPLPQFITGGVDRAEQDRGRAAAQLAGKRHVVATSKCASPSRTSLRWCDLPLRFAWEKVVEALFRFQFAALGLLLCFATATHAQDNAPADEFAKVVRTTEPLSPADEMATFTLPEGFKASLVVAEPDIAKPMNMAFDARGRLWVTTSEEYPIPAPADRAGKDRIVVLEDKDGDGIRETVTTFADGLNIPMGVYPYKDGVICFSIPNIWFLQDTDGDGKCDERKELYGPMGFERDTHGMCNGFTRGFDGWLYACHGFNNHTTVAGADGHEITMQSGNTFRFRLDGSRIEHFTHGLVNPFGMTQSPAADLFVADCHTKPVSLLLPGGYYESFGKPHDGLGYVPPMMDHLHGSTAIGGIAQYNADVFPAEYHGNTFGGNVMTGCVNRNSLQQIGSSFRAKEEADFLVSTDPWFRPMDLQVGPDGAMYIADFYNRIIGHYEVGLDHPGRDRKRGRIWKVEYQGNNGNTKSVPMPGESATPDELLAELASPNMPRRTLAMNRLLDSYRNAASPSQSSDAAESVDAQVHALWLQQRQGNLNDQAIRISAEAESELVRVHAFRIIADRDEAVANSGTIMQQGFRDASPLVRRAAVLAAAKHVHFSQLRPLIDLYHDTPAEDVYLQHSVRMALRNHLQSPELFQQLDRELTDRDIKLVAAICLALNTPDAGSFLIRHIRVLSDAPPDEFANYTRFAVRHVSAQNVGTLTAVVRERFADNPSMQLELLKAASDGLKQRGASTPEVIRNWAATLAAELIGLKNGKLPAADADPIVWSYVPYPGGKDQGSPFQVTHRRTSTDGMKETPLYSSLPKGEQQTGIYRSGSFNPGEQFSFYMAGHDGVPKDPAGGKNLVRLRDAATHETLHTWPPPRNDTAHQFNWTNTDDVQCTYIEVVDGDSGNAFAWLAVGRFSVEGLNPNTRIEQRREGIELIGLFQLADFRDVLSILLRRSNSDVTTGELLGKAIAGMQADSRFHALAAACGVTDLAATVRSSVHNALLSDSTDNIEETLGKVMASATSAQQLRVAEPLCSDLTGAKLLVALVDKGKASAELLRRPTVADALKAVADESLNSRVQQLLNSLPDQNAERDALIASRTQNYVQQPGSAVAGEAVFAKNCSVCHQVAGKGKKVGPNLDGIGSRGANRLIEDMLAPNRNVDIAFRTSTVVTTSGKVASGLSRGYDGARLILIDSKGAEISIPRDDIEELVVSRRSPMPDNVAEILTEQQFRDLTAWLLSLRN</sequence>
<dbReference type="AlphaFoldDB" id="A0A1P8WEK0"/>
<dbReference type="Gene3D" id="2.120.10.30">
    <property type="entry name" value="TolB, C-terminal domain"/>
    <property type="match status" value="1"/>
</dbReference>
<dbReference type="GO" id="GO:0009055">
    <property type="term" value="F:electron transfer activity"/>
    <property type="evidence" value="ECO:0007669"/>
    <property type="project" value="InterPro"/>
</dbReference>
<reference evidence="7 8" key="1">
    <citation type="journal article" date="2016" name="Front. Microbiol.">
        <title>Fuerstia marisgermanicae gen. nov., sp. nov., an Unusual Member of the Phylum Planctomycetes from the German Wadden Sea.</title>
        <authorList>
            <person name="Kohn T."/>
            <person name="Heuer A."/>
            <person name="Jogler M."/>
            <person name="Vollmers J."/>
            <person name="Boedeker C."/>
            <person name="Bunk B."/>
            <person name="Rast P."/>
            <person name="Borchert D."/>
            <person name="Glockner I."/>
            <person name="Freese H.M."/>
            <person name="Klenk H.P."/>
            <person name="Overmann J."/>
            <person name="Kaster A.K."/>
            <person name="Rohde M."/>
            <person name="Wiegand S."/>
            <person name="Jogler C."/>
        </authorList>
    </citation>
    <scope>NUCLEOTIDE SEQUENCE [LARGE SCALE GENOMIC DNA]</scope>
    <source>
        <strain evidence="7 8">NH11</strain>
    </source>
</reference>
<evidence type="ECO:0000256" key="2">
    <source>
        <dbReference type="ARBA" id="ARBA00022723"/>
    </source>
</evidence>
<dbReference type="NCBIfam" id="TIGR02604">
    <property type="entry name" value="Piru_Ver_Nterm"/>
    <property type="match status" value="1"/>
</dbReference>
<evidence type="ECO:0000256" key="4">
    <source>
        <dbReference type="PROSITE-ProRule" id="PRU00433"/>
    </source>
</evidence>
<proteinExistence type="predicted"/>
<name>A0A1P8WEK0_9PLAN</name>
<accession>A0A1P8WEK0</accession>
<dbReference type="EMBL" id="CP017641">
    <property type="protein sequence ID" value="APZ92470.1"/>
    <property type="molecule type" value="Genomic_DNA"/>
</dbReference>
<dbReference type="Proteomes" id="UP000187735">
    <property type="component" value="Chromosome"/>
</dbReference>
<protein>
    <submittedName>
        <fullName evidence="7">Putative membrane-bound dehydrogenase domain protein</fullName>
    </submittedName>
</protein>
<gene>
    <name evidence="7" type="ORF">Fuma_02081</name>
</gene>
<dbReference type="PANTHER" id="PTHR33546:SF1">
    <property type="entry name" value="LARGE, MULTIFUNCTIONAL SECRETED PROTEIN"/>
    <property type="match status" value="1"/>
</dbReference>
<feature type="region of interest" description="Disordered" evidence="5">
    <location>
        <begin position="809"/>
        <end position="839"/>
    </location>
</feature>
<dbReference type="PROSITE" id="PS51007">
    <property type="entry name" value="CYTC"/>
    <property type="match status" value="1"/>
</dbReference>
<dbReference type="InterPro" id="IPR013427">
    <property type="entry name" value="Haem-bd_dom_put"/>
</dbReference>
<dbReference type="SUPFAM" id="SSF63829">
    <property type="entry name" value="Calcium-dependent phosphotriesterase"/>
    <property type="match status" value="1"/>
</dbReference>
<dbReference type="InterPro" id="IPR013428">
    <property type="entry name" value="Membrane-bound_put_N"/>
</dbReference>
<dbReference type="Pfam" id="PF00034">
    <property type="entry name" value="Cytochrom_C"/>
    <property type="match status" value="1"/>
</dbReference>
<evidence type="ECO:0000313" key="7">
    <source>
        <dbReference type="EMBL" id="APZ92470.1"/>
    </source>
</evidence>
<evidence type="ECO:0000256" key="1">
    <source>
        <dbReference type="ARBA" id="ARBA00022617"/>
    </source>
</evidence>
<dbReference type="STRING" id="1891926.Fuma_02081"/>
<dbReference type="PANTHER" id="PTHR33546">
    <property type="entry name" value="LARGE, MULTIFUNCTIONAL SECRETED PROTEIN-RELATED"/>
    <property type="match status" value="1"/>
</dbReference>
<keyword evidence="8" id="KW-1185">Reference proteome</keyword>
<dbReference type="NCBIfam" id="TIGR02603">
    <property type="entry name" value="CxxCH_TIGR02603"/>
    <property type="match status" value="1"/>
</dbReference>
<dbReference type="InterPro" id="IPR036909">
    <property type="entry name" value="Cyt_c-like_dom_sf"/>
</dbReference>
<dbReference type="SUPFAM" id="SSF46626">
    <property type="entry name" value="Cytochrome c"/>
    <property type="match status" value="1"/>
</dbReference>
<evidence type="ECO:0000313" key="8">
    <source>
        <dbReference type="Proteomes" id="UP000187735"/>
    </source>
</evidence>
<dbReference type="Gene3D" id="1.10.760.10">
    <property type="entry name" value="Cytochrome c-like domain"/>
    <property type="match status" value="1"/>
</dbReference>
<dbReference type="GO" id="GO:0046872">
    <property type="term" value="F:metal ion binding"/>
    <property type="evidence" value="ECO:0007669"/>
    <property type="project" value="UniProtKB-KW"/>
</dbReference>